<evidence type="ECO:0000313" key="1">
    <source>
        <dbReference type="EMBL" id="KAK8978069.1"/>
    </source>
</evidence>
<gene>
    <name evidence="1" type="ORF">V6N11_062868</name>
</gene>
<sequence>MIIVEVHHVGRGCNRVADKMTVIGRGLLLMAIRFLEAPNGVREIAVEEMNGAMNGSGESVKEEDIPFDPGGLMAFLWIPPPFDEDSVSPTSAVIFP</sequence>
<keyword evidence="2" id="KW-1185">Reference proteome</keyword>
<accession>A0ABR2NPH7</accession>
<protein>
    <recommendedName>
        <fullName evidence="3">RNase H type-1 domain-containing protein</fullName>
    </recommendedName>
</protein>
<reference evidence="1 2" key="1">
    <citation type="journal article" date="2024" name="G3 (Bethesda)">
        <title>Genome assembly of Hibiscus sabdariffa L. provides insights into metabolisms of medicinal natural products.</title>
        <authorList>
            <person name="Kim T."/>
        </authorList>
    </citation>
    <scope>NUCLEOTIDE SEQUENCE [LARGE SCALE GENOMIC DNA]</scope>
    <source>
        <strain evidence="1">TK-2024</strain>
        <tissue evidence="1">Old leaves</tissue>
    </source>
</reference>
<organism evidence="1 2">
    <name type="scientific">Hibiscus sabdariffa</name>
    <name type="common">roselle</name>
    <dbReference type="NCBI Taxonomy" id="183260"/>
    <lineage>
        <taxon>Eukaryota</taxon>
        <taxon>Viridiplantae</taxon>
        <taxon>Streptophyta</taxon>
        <taxon>Embryophyta</taxon>
        <taxon>Tracheophyta</taxon>
        <taxon>Spermatophyta</taxon>
        <taxon>Magnoliopsida</taxon>
        <taxon>eudicotyledons</taxon>
        <taxon>Gunneridae</taxon>
        <taxon>Pentapetalae</taxon>
        <taxon>rosids</taxon>
        <taxon>malvids</taxon>
        <taxon>Malvales</taxon>
        <taxon>Malvaceae</taxon>
        <taxon>Malvoideae</taxon>
        <taxon>Hibiscus</taxon>
    </lineage>
</organism>
<evidence type="ECO:0008006" key="3">
    <source>
        <dbReference type="Google" id="ProtNLM"/>
    </source>
</evidence>
<proteinExistence type="predicted"/>
<dbReference type="EMBL" id="JBBPBN010000114">
    <property type="protein sequence ID" value="KAK8978069.1"/>
    <property type="molecule type" value="Genomic_DNA"/>
</dbReference>
<dbReference type="Proteomes" id="UP001396334">
    <property type="component" value="Unassembled WGS sequence"/>
</dbReference>
<name>A0ABR2NPH7_9ROSI</name>
<comment type="caution">
    <text evidence="1">The sequence shown here is derived from an EMBL/GenBank/DDBJ whole genome shotgun (WGS) entry which is preliminary data.</text>
</comment>
<evidence type="ECO:0000313" key="2">
    <source>
        <dbReference type="Proteomes" id="UP001396334"/>
    </source>
</evidence>